<organism evidence="8 9">
    <name type="scientific">Acidovorax carolinensis</name>
    <dbReference type="NCBI Taxonomy" id="553814"/>
    <lineage>
        <taxon>Bacteria</taxon>
        <taxon>Pseudomonadati</taxon>
        <taxon>Pseudomonadota</taxon>
        <taxon>Betaproteobacteria</taxon>
        <taxon>Burkholderiales</taxon>
        <taxon>Comamonadaceae</taxon>
        <taxon>Acidovorax</taxon>
    </lineage>
</organism>
<dbReference type="Pfam" id="PF04542">
    <property type="entry name" value="Sigma70_r2"/>
    <property type="match status" value="1"/>
</dbReference>
<evidence type="ECO:0000256" key="1">
    <source>
        <dbReference type="ARBA" id="ARBA00023015"/>
    </source>
</evidence>
<keyword evidence="9" id="KW-1185">Reference proteome</keyword>
<evidence type="ECO:0000256" key="4">
    <source>
        <dbReference type="ARBA" id="ARBA00023163"/>
    </source>
</evidence>
<feature type="compositionally biased region" description="Acidic residues" evidence="5">
    <location>
        <begin position="121"/>
        <end position="146"/>
    </location>
</feature>
<dbReference type="InterPro" id="IPR007627">
    <property type="entry name" value="RNA_pol_sigma70_r2"/>
</dbReference>
<dbReference type="GO" id="GO:0003677">
    <property type="term" value="F:DNA binding"/>
    <property type="evidence" value="ECO:0007669"/>
    <property type="project" value="UniProtKB-KW"/>
</dbReference>
<evidence type="ECO:0000313" key="9">
    <source>
        <dbReference type="Proteomes" id="UP000194440"/>
    </source>
</evidence>
<dbReference type="Gene3D" id="1.20.120.1810">
    <property type="match status" value="1"/>
</dbReference>
<evidence type="ECO:0008006" key="10">
    <source>
        <dbReference type="Google" id="ProtNLM"/>
    </source>
</evidence>
<dbReference type="SUPFAM" id="SSF88946">
    <property type="entry name" value="Sigma2 domain of RNA polymerase sigma factors"/>
    <property type="match status" value="1"/>
</dbReference>
<dbReference type="EMBL" id="CP021367">
    <property type="protein sequence ID" value="ART61183.1"/>
    <property type="molecule type" value="Genomic_DNA"/>
</dbReference>
<evidence type="ECO:0000256" key="3">
    <source>
        <dbReference type="ARBA" id="ARBA00023125"/>
    </source>
</evidence>
<dbReference type="GO" id="GO:0016987">
    <property type="term" value="F:sigma factor activity"/>
    <property type="evidence" value="ECO:0007669"/>
    <property type="project" value="UniProtKB-KW"/>
</dbReference>
<name>A0A240UJD4_9BURK</name>
<dbReference type="InterPro" id="IPR013325">
    <property type="entry name" value="RNA_pol_sigma_r2"/>
</dbReference>
<dbReference type="InterPro" id="IPR000943">
    <property type="entry name" value="RNA_pol_sigma70"/>
</dbReference>
<evidence type="ECO:0000313" key="8">
    <source>
        <dbReference type="EMBL" id="ART61183.1"/>
    </source>
</evidence>
<dbReference type="PRINTS" id="PR00046">
    <property type="entry name" value="SIGMA70FCT"/>
</dbReference>
<feature type="domain" description="RNA polymerase sigma-70 region 4" evidence="7">
    <location>
        <begin position="367"/>
        <end position="412"/>
    </location>
</feature>
<evidence type="ECO:0000256" key="2">
    <source>
        <dbReference type="ARBA" id="ARBA00023082"/>
    </source>
</evidence>
<keyword evidence="3" id="KW-0238">DNA-binding</keyword>
<dbReference type="InterPro" id="IPR013324">
    <property type="entry name" value="RNA_pol_sigma_r3/r4-like"/>
</dbReference>
<feature type="region of interest" description="Disordered" evidence="5">
    <location>
        <begin position="121"/>
        <end position="162"/>
    </location>
</feature>
<gene>
    <name evidence="8" type="ORF">CBP36_19655</name>
</gene>
<dbReference type="PANTHER" id="PTHR30603">
    <property type="entry name" value="RNA POLYMERASE SIGMA FACTOR RPO"/>
    <property type="match status" value="1"/>
</dbReference>
<dbReference type="InterPro" id="IPR014284">
    <property type="entry name" value="RNA_pol_sigma-70_dom"/>
</dbReference>
<dbReference type="GO" id="GO:0006352">
    <property type="term" value="P:DNA-templated transcription initiation"/>
    <property type="evidence" value="ECO:0007669"/>
    <property type="project" value="InterPro"/>
</dbReference>
<reference evidence="8" key="1">
    <citation type="submission" date="2017-05" db="EMBL/GenBank/DDBJ databases">
        <title>Polyphasic characterization of four soil-derived phenanthrene-degrading Acidovorax strains and proposal of Acidovorax phenanthrenivorans sp. nov.</title>
        <authorList>
            <person name="Singleton D."/>
            <person name="Lee J."/>
            <person name="Dickey A.N."/>
            <person name="Stroud A."/>
            <person name="Scholl E.H."/>
            <person name="Wright F.A."/>
            <person name="Aitken M.D."/>
        </authorList>
    </citation>
    <scope>NUCLEOTIDE SEQUENCE</scope>
    <source>
        <strain evidence="8">P4</strain>
        <plasmid evidence="8">pACP4.1</plasmid>
    </source>
</reference>
<evidence type="ECO:0000256" key="5">
    <source>
        <dbReference type="SAM" id="MobiDB-lite"/>
    </source>
</evidence>
<dbReference type="Proteomes" id="UP000194440">
    <property type="component" value="Plasmid pACP4.1"/>
</dbReference>
<keyword evidence="1" id="KW-0805">Transcription regulation</keyword>
<feature type="region of interest" description="Disordered" evidence="5">
    <location>
        <begin position="1"/>
        <end position="22"/>
    </location>
</feature>
<dbReference type="SUPFAM" id="SSF88659">
    <property type="entry name" value="Sigma3 and sigma4 domains of RNA polymerase sigma factors"/>
    <property type="match status" value="1"/>
</dbReference>
<dbReference type="RefSeq" id="WP_086928954.1">
    <property type="nucleotide sequence ID" value="NZ_CP021363.1"/>
</dbReference>
<dbReference type="Gene3D" id="1.10.10.10">
    <property type="entry name" value="Winged helix-like DNA-binding domain superfamily/Winged helix DNA-binding domain"/>
    <property type="match status" value="1"/>
</dbReference>
<keyword evidence="8" id="KW-0614">Plasmid</keyword>
<dbReference type="KEGG" id="acip:CBP36_19655"/>
<evidence type="ECO:0000259" key="7">
    <source>
        <dbReference type="Pfam" id="PF04545"/>
    </source>
</evidence>
<keyword evidence="4" id="KW-0804">Transcription</keyword>
<dbReference type="InterPro" id="IPR050239">
    <property type="entry name" value="Sigma-70_RNA_pol_init_factors"/>
</dbReference>
<evidence type="ECO:0000259" key="6">
    <source>
        <dbReference type="Pfam" id="PF04542"/>
    </source>
</evidence>
<feature type="region of interest" description="Disordered" evidence="5">
    <location>
        <begin position="306"/>
        <end position="327"/>
    </location>
</feature>
<feature type="compositionally biased region" description="Polar residues" evidence="5">
    <location>
        <begin position="1"/>
        <end position="20"/>
    </location>
</feature>
<dbReference type="OrthoDB" id="9809557at2"/>
<geneLocation type="plasmid" evidence="8 9">
    <name>pACP4.1</name>
</geneLocation>
<dbReference type="InterPro" id="IPR036388">
    <property type="entry name" value="WH-like_DNA-bd_sf"/>
</dbReference>
<sequence length="443" mass="48643">MNAPTSVTAMSRANTSNSPAPQARQLSLFDMDDGAVDVAQALDKLETSVVMLNEVIESSPEIKAELTDSAVRDALEYGLFMRTANASLPSVQASLVDISATPAIAQSAIKSLAAVESAVSVEEEDADDVTEELDGSEMEFGEDEEPAPNAELRSGGDTRGANGTTVFMAQLSQSRFAPMSPEREAELGYRSLAGDLEARSELVERNMRFMISMARRFIKTGRPFDDLIQAGSEGLMKAAQKFNPELGRFTTVAAWWIRQSIQRSVQKDDNMPMPGYLVGLEAKLRRQAEETQDPADRAALLEKAAEASKHFESRRRPTMSLEQTYGDDGDQSMLDMIACESTGHAERLEQHQLVSRLLQFADRLGDQRTTEIFKMRLGMHPDHLGDALSLSEIGDIYSLSRERVRQIYCRAAEEVATAMDYWAKGAENLPAGFRKGLLSPGTT</sequence>
<dbReference type="InterPro" id="IPR007630">
    <property type="entry name" value="RNA_pol_sigma70_r4"/>
</dbReference>
<keyword evidence="2" id="KW-0731">Sigma factor</keyword>
<feature type="domain" description="RNA polymerase sigma-70 region 2" evidence="6">
    <location>
        <begin position="202"/>
        <end position="268"/>
    </location>
</feature>
<dbReference type="PANTHER" id="PTHR30603:SF47">
    <property type="entry name" value="RNA POLYMERASE SIGMA FACTOR SIGD, CHLOROPLASTIC"/>
    <property type="match status" value="1"/>
</dbReference>
<protein>
    <recommendedName>
        <fullName evidence="10">RNA polymerase subunit sigma-70</fullName>
    </recommendedName>
</protein>
<dbReference type="KEGG" id="acis:CBP35_19610"/>
<dbReference type="Pfam" id="PF04545">
    <property type="entry name" value="Sigma70_r4"/>
    <property type="match status" value="1"/>
</dbReference>
<feature type="compositionally biased region" description="Basic and acidic residues" evidence="5">
    <location>
        <begin position="306"/>
        <end position="315"/>
    </location>
</feature>
<dbReference type="NCBIfam" id="TIGR02937">
    <property type="entry name" value="sigma70-ECF"/>
    <property type="match status" value="1"/>
</dbReference>
<proteinExistence type="predicted"/>
<dbReference type="AlphaFoldDB" id="A0A240UJD4"/>
<accession>A0A240UJD4</accession>